<dbReference type="EMBL" id="AZSP01000128">
    <property type="protein sequence ID" value="PVE11737.1"/>
    <property type="molecule type" value="Genomic_DNA"/>
</dbReference>
<proteinExistence type="predicted"/>
<organism evidence="1 2">
    <name type="scientific">Streptomyces scopuliridis RB72</name>
    <dbReference type="NCBI Taxonomy" id="1440053"/>
    <lineage>
        <taxon>Bacteria</taxon>
        <taxon>Bacillati</taxon>
        <taxon>Actinomycetota</taxon>
        <taxon>Actinomycetes</taxon>
        <taxon>Kitasatosporales</taxon>
        <taxon>Streptomycetaceae</taxon>
        <taxon>Streptomyces</taxon>
    </lineage>
</organism>
<gene>
    <name evidence="1" type="ORF">Y717_15560</name>
</gene>
<keyword evidence="2" id="KW-1185">Reference proteome</keyword>
<reference evidence="1 2" key="1">
    <citation type="submission" date="2013-12" db="EMBL/GenBank/DDBJ databases">
        <title>Annotated genome of Streptomyces scopuliridis.</title>
        <authorList>
            <person name="Olson J.B."/>
        </authorList>
    </citation>
    <scope>NUCLEOTIDE SEQUENCE [LARGE SCALE GENOMIC DNA]</scope>
    <source>
        <strain evidence="1 2">RB72</strain>
    </source>
</reference>
<evidence type="ECO:0000313" key="1">
    <source>
        <dbReference type="EMBL" id="PVE11737.1"/>
    </source>
</evidence>
<protein>
    <submittedName>
        <fullName evidence="1">Uncharacterized protein</fullName>
    </submittedName>
</protein>
<dbReference type="Proteomes" id="UP000245992">
    <property type="component" value="Unassembled WGS sequence"/>
</dbReference>
<dbReference type="AlphaFoldDB" id="A0A2T7T9C2"/>
<evidence type="ECO:0000313" key="2">
    <source>
        <dbReference type="Proteomes" id="UP000245992"/>
    </source>
</evidence>
<comment type="caution">
    <text evidence="1">The sequence shown here is derived from an EMBL/GenBank/DDBJ whole genome shotgun (WGS) entry which is preliminary data.</text>
</comment>
<dbReference type="OrthoDB" id="9778153at2"/>
<dbReference type="STRING" id="1440053.GCA_000718095_06316"/>
<sequence>MTRVSVGSPLFAHLVDDAGLFPPEALTMTEATARHRHDSAAGHPVLSDRFLCTTGDLPALLESLHPEDRFSVGLISHLDPSTVRSALARTADDPRVELVGVEGPLPSGSDSPAAVMRALTALDELPQHASGYVEVPLAGDRAPVAVLRLLAQGHRAAKVRCGGLRAELFPSCQSLGAFVHACVTEDVPFKATAGLHHAVRHRDERTGFIHHGFLNLLLAVCRVADGGTVEAAVAVLGSTDTEALTAEARQVSTATAAKARALFVAYGSCSTSEPIDDLRALGLVAKEDTA</sequence>
<accession>A0A2T7T9C2</accession>
<name>A0A2T7T9C2_9ACTN</name>